<dbReference type="PANTHER" id="PTHR35936:SF32">
    <property type="entry name" value="MEMBRANE-BOUND LYTIC MUREIN TRANSGLYCOSYLASE F"/>
    <property type="match status" value="1"/>
</dbReference>
<dbReference type="RefSeq" id="WP_016417769.1">
    <property type="nucleotide sequence ID" value="NZ_KE332392.1"/>
</dbReference>
<dbReference type="AlphaFoldDB" id="S2L085"/>
<evidence type="ECO:0000256" key="3">
    <source>
        <dbReference type="SAM" id="SignalP"/>
    </source>
</evidence>
<comment type="similarity">
    <text evidence="1">Belongs to the bacterial solute-binding protein 3 family.</text>
</comment>
<dbReference type="Gene3D" id="3.40.190.10">
    <property type="entry name" value="Periplasmic binding protein-like II"/>
    <property type="match status" value="3"/>
</dbReference>
<dbReference type="SUPFAM" id="SSF53850">
    <property type="entry name" value="Periplasmic binding protein-like II"/>
    <property type="match status" value="1"/>
</dbReference>
<dbReference type="STRING" id="1121939.L861_10930"/>
<gene>
    <name evidence="5" type="ORF">L861_10930</name>
</gene>
<dbReference type="Pfam" id="PF00497">
    <property type="entry name" value="SBP_bac_3"/>
    <property type="match status" value="1"/>
</dbReference>
<sequence length="314" mass="35639">MWPTRCFAVLTLMLVSLVLSTFVNANESILDRAPERTYDIVIESGFLNVGVYRDFPPYSYEKDGEPFGVDVDIGKKIAEGLGVEFRVHWITPDETLEDDLRNNVWKGHYLAKRRIADVMMRVPYDKKYAYMRDSTGEVINEQVVMFGPYQQEQWQIAYDSDAVDSVGTVAVFQYHPIGVEIDTLPATYLTSAFGGRLRDKTHHFSNIGQAFQAMAEREVSAVMGMRAEIDYELGVHPNRGFAVADNGFPGMGKQVWDVGMAVKNTHRQLGYAIEEIVDRMVREGEMAEIFERHGLRYSMPAFYEEVLVTSDGEA</sequence>
<protein>
    <recommendedName>
        <fullName evidence="4">Solute-binding protein family 3/N-terminal domain-containing protein</fullName>
    </recommendedName>
</protein>
<reference evidence="5 6" key="1">
    <citation type="journal article" date="2013" name="Genome Announc.">
        <title>Draft genome sequence of the moderately halophilic gammaproteobacterium Halomonas anticariensis FP35.</title>
        <authorList>
            <person name="Tahrioui A."/>
            <person name="Quesada E."/>
            <person name="Llamas I."/>
        </authorList>
    </citation>
    <scope>NUCLEOTIDE SEQUENCE [LARGE SCALE GENOMIC DNA]</scope>
    <source>
        <strain evidence="6">DSM 16096 / CECT 5854 / LMG 22089 / FP35</strain>
    </source>
</reference>
<dbReference type="OrthoDB" id="6192933at2"/>
<dbReference type="eggNOG" id="COG0834">
    <property type="taxonomic scope" value="Bacteria"/>
</dbReference>
<dbReference type="PATRIC" id="fig|1121939.11.peg.3250"/>
<feature type="chain" id="PRO_5004498491" description="Solute-binding protein family 3/N-terminal domain-containing protein" evidence="3">
    <location>
        <begin position="26"/>
        <end position="314"/>
    </location>
</feature>
<evidence type="ECO:0000256" key="1">
    <source>
        <dbReference type="ARBA" id="ARBA00010333"/>
    </source>
</evidence>
<evidence type="ECO:0000256" key="2">
    <source>
        <dbReference type="ARBA" id="ARBA00022729"/>
    </source>
</evidence>
<dbReference type="Proteomes" id="UP000014463">
    <property type="component" value="Unassembled WGS sequence"/>
</dbReference>
<evidence type="ECO:0000313" key="6">
    <source>
        <dbReference type="Proteomes" id="UP000014463"/>
    </source>
</evidence>
<dbReference type="EMBL" id="ASTJ01000036">
    <property type="protein sequence ID" value="EPC01079.1"/>
    <property type="molecule type" value="Genomic_DNA"/>
</dbReference>
<dbReference type="PANTHER" id="PTHR35936">
    <property type="entry name" value="MEMBRANE-BOUND LYTIC MUREIN TRANSGLYCOSYLASE F"/>
    <property type="match status" value="1"/>
</dbReference>
<dbReference type="InterPro" id="IPR001638">
    <property type="entry name" value="Solute-binding_3/MltF_N"/>
</dbReference>
<dbReference type="SMART" id="SM00062">
    <property type="entry name" value="PBPb"/>
    <property type="match status" value="1"/>
</dbReference>
<organism evidence="5 6">
    <name type="scientific">Litchfieldella anticariensis (strain DSM 16096 / CECT 5854 / CIP 108499 / LMG 22089 / FP35)</name>
    <name type="common">Halomonas anticariensis</name>
    <dbReference type="NCBI Taxonomy" id="1121939"/>
    <lineage>
        <taxon>Bacteria</taxon>
        <taxon>Pseudomonadati</taxon>
        <taxon>Pseudomonadota</taxon>
        <taxon>Gammaproteobacteria</taxon>
        <taxon>Oceanospirillales</taxon>
        <taxon>Halomonadaceae</taxon>
        <taxon>Litchfieldella</taxon>
    </lineage>
</organism>
<proteinExistence type="inferred from homology"/>
<keyword evidence="6" id="KW-1185">Reference proteome</keyword>
<evidence type="ECO:0000259" key="4">
    <source>
        <dbReference type="SMART" id="SM00062"/>
    </source>
</evidence>
<keyword evidence="2 3" id="KW-0732">Signal</keyword>
<comment type="caution">
    <text evidence="5">The sequence shown here is derived from an EMBL/GenBank/DDBJ whole genome shotgun (WGS) entry which is preliminary data.</text>
</comment>
<evidence type="ECO:0000313" key="5">
    <source>
        <dbReference type="EMBL" id="EPC01079.1"/>
    </source>
</evidence>
<name>S2L085_LITA3</name>
<feature type="signal peptide" evidence="3">
    <location>
        <begin position="1"/>
        <end position="25"/>
    </location>
</feature>
<accession>S2L085</accession>
<feature type="domain" description="Solute-binding protein family 3/N-terminal" evidence="4">
    <location>
        <begin position="46"/>
        <end position="297"/>
    </location>
</feature>